<evidence type="ECO:0000256" key="16">
    <source>
        <dbReference type="SAM" id="MobiDB-lite"/>
    </source>
</evidence>
<feature type="region of interest" description="Disordered" evidence="16">
    <location>
        <begin position="24"/>
        <end position="43"/>
    </location>
</feature>
<evidence type="ECO:0000256" key="5">
    <source>
        <dbReference type="ARBA" id="ARBA00016340"/>
    </source>
</evidence>
<dbReference type="Pfam" id="PF02744">
    <property type="entry name" value="GalP_UDP_tr_C"/>
    <property type="match status" value="1"/>
</dbReference>
<evidence type="ECO:0000256" key="11">
    <source>
        <dbReference type="ARBA" id="ARBA00023277"/>
    </source>
</evidence>
<feature type="binding site" evidence="14">
    <location>
        <position position="164"/>
    </location>
    <ligand>
        <name>Zn(2+)</name>
        <dbReference type="ChEBI" id="CHEBI:29105"/>
    </ligand>
</feature>
<keyword evidence="8 14" id="KW-0479">Metal-binding</keyword>
<keyword evidence="6 15" id="KW-0808">Transferase</keyword>
<dbReference type="InterPro" id="IPR019779">
    <property type="entry name" value="GalP_UDPtransf1_His-AS"/>
</dbReference>
<dbReference type="InterPro" id="IPR005849">
    <property type="entry name" value="GalP_Utransf_N"/>
</dbReference>
<dbReference type="NCBIfam" id="TIGR00209">
    <property type="entry name" value="galT_1"/>
    <property type="match status" value="1"/>
</dbReference>
<organism evidence="19 20">
    <name type="scientific">Chryseolinea serpens</name>
    <dbReference type="NCBI Taxonomy" id="947013"/>
    <lineage>
        <taxon>Bacteria</taxon>
        <taxon>Pseudomonadati</taxon>
        <taxon>Bacteroidota</taxon>
        <taxon>Cytophagia</taxon>
        <taxon>Cytophagales</taxon>
        <taxon>Fulvivirgaceae</taxon>
        <taxon>Chryseolinea</taxon>
    </lineage>
</organism>
<evidence type="ECO:0000259" key="17">
    <source>
        <dbReference type="Pfam" id="PF01087"/>
    </source>
</evidence>
<evidence type="ECO:0000256" key="6">
    <source>
        <dbReference type="ARBA" id="ARBA00022679"/>
    </source>
</evidence>
<evidence type="ECO:0000256" key="15">
    <source>
        <dbReference type="RuleBase" id="RU000506"/>
    </source>
</evidence>
<dbReference type="Proteomes" id="UP000184212">
    <property type="component" value="Unassembled WGS sequence"/>
</dbReference>
<keyword evidence="10 15" id="KW-0299">Galactose metabolism</keyword>
<keyword evidence="11 15" id="KW-0119">Carbohydrate metabolism</keyword>
<dbReference type="STRING" id="947013.SAMN04488109_1452"/>
<keyword evidence="20" id="KW-1185">Reference proteome</keyword>
<accession>A0A1M5LXE9</accession>
<dbReference type="AlphaFoldDB" id="A0A1M5LXE9"/>
<dbReference type="CDD" id="cd00608">
    <property type="entry name" value="GalT"/>
    <property type="match status" value="1"/>
</dbReference>
<dbReference type="GO" id="GO:0033499">
    <property type="term" value="P:galactose catabolic process via UDP-galactose, Leloir pathway"/>
    <property type="evidence" value="ECO:0007669"/>
    <property type="project" value="TreeGrafter"/>
</dbReference>
<dbReference type="GO" id="GO:0008270">
    <property type="term" value="F:zinc ion binding"/>
    <property type="evidence" value="ECO:0007669"/>
    <property type="project" value="InterPro"/>
</dbReference>
<dbReference type="InterPro" id="IPR001937">
    <property type="entry name" value="GalP_UDPtransf1"/>
</dbReference>
<keyword evidence="9 14" id="KW-0862">Zinc</keyword>
<feature type="binding site" evidence="14">
    <location>
        <position position="51"/>
    </location>
    <ligand>
        <name>Zn(2+)</name>
        <dbReference type="ChEBI" id="CHEBI:29105"/>
    </ligand>
</feature>
<dbReference type="SUPFAM" id="SSF54197">
    <property type="entry name" value="HIT-like"/>
    <property type="match status" value="2"/>
</dbReference>
<comment type="cofactor">
    <cofactor evidence="14">
        <name>Zn(2+)</name>
        <dbReference type="ChEBI" id="CHEBI:29105"/>
    </cofactor>
    <text evidence="14">Binds 1 zinc ion per subunit.</text>
</comment>
<evidence type="ECO:0000313" key="20">
    <source>
        <dbReference type="Proteomes" id="UP000184212"/>
    </source>
</evidence>
<evidence type="ECO:0000313" key="19">
    <source>
        <dbReference type="EMBL" id="SHG69774.1"/>
    </source>
</evidence>
<evidence type="ECO:0000256" key="3">
    <source>
        <dbReference type="ARBA" id="ARBA00010951"/>
    </source>
</evidence>
<dbReference type="EC" id="2.7.7.12" evidence="4 12"/>
<feature type="binding site" evidence="14">
    <location>
        <position position="113"/>
    </location>
    <ligand>
        <name>Zn(2+)</name>
        <dbReference type="ChEBI" id="CHEBI:29105"/>
    </ligand>
</feature>
<dbReference type="PIRSF" id="PIRSF000808">
    <property type="entry name" value="GalT"/>
    <property type="match status" value="1"/>
</dbReference>
<dbReference type="EMBL" id="FQWQ01000001">
    <property type="protein sequence ID" value="SHG69774.1"/>
    <property type="molecule type" value="Genomic_DNA"/>
</dbReference>
<proteinExistence type="inferred from homology"/>
<feature type="domain" description="Galactose-1-phosphate uridyl transferase N-terminal" evidence="17">
    <location>
        <begin position="3"/>
        <end position="176"/>
    </location>
</feature>
<name>A0A1M5LXE9_9BACT</name>
<keyword evidence="7 15" id="KW-0548">Nucleotidyltransferase</keyword>
<dbReference type="RefSeq" id="WP_073132320.1">
    <property type="nucleotide sequence ID" value="NZ_FQWQ01000001.1"/>
</dbReference>
<feature type="domain" description="Galactose-1-phosphate uridyl transferase C-terminal" evidence="18">
    <location>
        <begin position="183"/>
        <end position="345"/>
    </location>
</feature>
<reference evidence="19 20" key="1">
    <citation type="submission" date="2016-11" db="EMBL/GenBank/DDBJ databases">
        <authorList>
            <person name="Jaros S."/>
            <person name="Januszkiewicz K."/>
            <person name="Wedrychowicz H."/>
        </authorList>
    </citation>
    <scope>NUCLEOTIDE SEQUENCE [LARGE SCALE GENOMIC DNA]</scope>
    <source>
        <strain evidence="19 20">DSM 24574</strain>
    </source>
</reference>
<comment type="catalytic activity">
    <reaction evidence="1 15">
        <text>alpha-D-galactose 1-phosphate + UDP-alpha-D-glucose = alpha-D-glucose 1-phosphate + UDP-alpha-D-galactose</text>
        <dbReference type="Rhea" id="RHEA:13989"/>
        <dbReference type="ChEBI" id="CHEBI:58336"/>
        <dbReference type="ChEBI" id="CHEBI:58601"/>
        <dbReference type="ChEBI" id="CHEBI:58885"/>
        <dbReference type="ChEBI" id="CHEBI:66914"/>
        <dbReference type="EC" id="2.7.7.12"/>
    </reaction>
</comment>
<dbReference type="UniPathway" id="UPA00214"/>
<gene>
    <name evidence="19" type="ORF">SAMN04488109_1452</name>
</gene>
<dbReference type="NCBIfam" id="NF008724">
    <property type="entry name" value="PRK11720.1"/>
    <property type="match status" value="1"/>
</dbReference>
<dbReference type="OrthoDB" id="9769064at2"/>
<comment type="pathway">
    <text evidence="2 15">Carbohydrate metabolism; galactose metabolism.</text>
</comment>
<evidence type="ECO:0000256" key="1">
    <source>
        <dbReference type="ARBA" id="ARBA00001107"/>
    </source>
</evidence>
<comment type="similarity">
    <text evidence="3 15">Belongs to the galactose-1-phosphate uridylyltransferase type 1 family.</text>
</comment>
<dbReference type="InterPro" id="IPR036265">
    <property type="entry name" value="HIT-like_sf"/>
</dbReference>
<dbReference type="GO" id="GO:0008108">
    <property type="term" value="F:UDP-glucose:hexose-1-phosphate uridylyltransferase activity"/>
    <property type="evidence" value="ECO:0007669"/>
    <property type="project" value="UniProtKB-UniRule"/>
</dbReference>
<feature type="active site" description="Tele-UMP-histidine intermediate" evidence="13">
    <location>
        <position position="166"/>
    </location>
</feature>
<dbReference type="PANTHER" id="PTHR11943">
    <property type="entry name" value="GALACTOSE-1-PHOSPHATE URIDYLYLTRANSFERASE"/>
    <property type="match status" value="1"/>
</dbReference>
<evidence type="ECO:0000256" key="12">
    <source>
        <dbReference type="NCBIfam" id="TIGR00209"/>
    </source>
</evidence>
<dbReference type="FunFam" id="3.30.428.10:FF:000002">
    <property type="entry name" value="Galactose-1-phosphate uridylyltransferase"/>
    <property type="match status" value="1"/>
</dbReference>
<evidence type="ECO:0000256" key="8">
    <source>
        <dbReference type="ARBA" id="ARBA00022723"/>
    </source>
</evidence>
<evidence type="ECO:0000259" key="18">
    <source>
        <dbReference type="Pfam" id="PF02744"/>
    </source>
</evidence>
<evidence type="ECO:0000256" key="14">
    <source>
        <dbReference type="PIRSR" id="PIRSR000808-3"/>
    </source>
</evidence>
<dbReference type="GO" id="GO:0005737">
    <property type="term" value="C:cytoplasm"/>
    <property type="evidence" value="ECO:0007669"/>
    <property type="project" value="TreeGrafter"/>
</dbReference>
<evidence type="ECO:0000256" key="13">
    <source>
        <dbReference type="PIRSR" id="PIRSR000808-1"/>
    </source>
</evidence>
<protein>
    <recommendedName>
        <fullName evidence="5 12">Galactose-1-phosphate uridylyltransferase</fullName>
        <ecNumber evidence="4 12">2.7.7.12</ecNumber>
    </recommendedName>
</protein>
<dbReference type="PROSITE" id="PS00117">
    <property type="entry name" value="GAL_P_UDP_TRANSF_I"/>
    <property type="match status" value="1"/>
</dbReference>
<evidence type="ECO:0000256" key="4">
    <source>
        <dbReference type="ARBA" id="ARBA00012384"/>
    </source>
</evidence>
<evidence type="ECO:0000256" key="2">
    <source>
        <dbReference type="ARBA" id="ARBA00004947"/>
    </source>
</evidence>
<dbReference type="Pfam" id="PF01087">
    <property type="entry name" value="GalP_UDP_transf"/>
    <property type="match status" value="1"/>
</dbReference>
<dbReference type="Gene3D" id="3.30.428.10">
    <property type="entry name" value="HIT-like"/>
    <property type="match status" value="2"/>
</dbReference>
<evidence type="ECO:0000256" key="9">
    <source>
        <dbReference type="ARBA" id="ARBA00022833"/>
    </source>
</evidence>
<dbReference type="FunFam" id="3.30.428.10:FF:000001">
    <property type="entry name" value="Galactose-1-phosphate uridylyltransferase"/>
    <property type="match status" value="1"/>
</dbReference>
<sequence>MAFDVSEHSHRRYNPLTGEWVQVSPHRSKRPWQGQQEKTEGESIPAYDPTCYLCPGNKRSNGEYNPTYTGPFAFTNDFSAIVEHVPDGTIDDGLLQAKTEKGICRVICFSPRHDLTIPEMEVDHIAAVVRLWQDEYATLGSKPFVNHVQIFENKGTVMGCSNPHPHGQIWSQASVPVEPLKKQEHQLAYFEQHGKTLLSDYLQQEHRAAQRIVFENDHFAALVPFWATWPFETMIVPKRAMAAITEMTPAETNAFADAYKRLTTRYDNLFSVSFPYSAGIHQAPTDGKAHPEWHWHMVFYPPLLRSATVKKFMVGYEMLANPQRDITPESSAERLRSLSEVHYKKGKY</sequence>
<feature type="binding site" evidence="14">
    <location>
        <position position="54"/>
    </location>
    <ligand>
        <name>Zn(2+)</name>
        <dbReference type="ChEBI" id="CHEBI:29105"/>
    </ligand>
</feature>
<dbReference type="InterPro" id="IPR005850">
    <property type="entry name" value="GalP_Utransf_C"/>
</dbReference>
<dbReference type="PANTHER" id="PTHR11943:SF1">
    <property type="entry name" value="GALACTOSE-1-PHOSPHATE URIDYLYLTRANSFERASE"/>
    <property type="match status" value="1"/>
</dbReference>
<evidence type="ECO:0000256" key="7">
    <source>
        <dbReference type="ARBA" id="ARBA00022695"/>
    </source>
</evidence>
<evidence type="ECO:0000256" key="10">
    <source>
        <dbReference type="ARBA" id="ARBA00023144"/>
    </source>
</evidence>